<name>A0A803M6J4_CHEQI</name>
<keyword evidence="1" id="KW-1133">Transmembrane helix</keyword>
<protein>
    <recommendedName>
        <fullName evidence="3">DUF7795 domain-containing protein</fullName>
    </recommendedName>
</protein>
<keyword evidence="2" id="KW-0732">Signal</keyword>
<evidence type="ECO:0000256" key="2">
    <source>
        <dbReference type="SAM" id="SignalP"/>
    </source>
</evidence>
<evidence type="ECO:0000256" key="1">
    <source>
        <dbReference type="SAM" id="Phobius"/>
    </source>
</evidence>
<keyword evidence="5" id="KW-1185">Reference proteome</keyword>
<feature type="transmembrane region" description="Helical" evidence="1">
    <location>
        <begin position="92"/>
        <end position="114"/>
    </location>
</feature>
<feature type="transmembrane region" description="Helical" evidence="1">
    <location>
        <begin position="27"/>
        <end position="53"/>
    </location>
</feature>
<sequence length="375" mass="40540">MGLVLLGCLLLVPAVLAGCLGFFAGAPVWCYCCPIVAPGLCILLLVVGAAYCIATDSGSAGGVLLLRWFPAAASFSGCYNMLPFLLVCVDTATWLLSFCCCWVLLGVAALVQLAGNGTSINRLTAARPLPVDLVPGELAFPVSFNAYCCLAVNLMEEGKSNLDDEMRGILAEFMVGVIKFEELVEVGQTFLVRFQQALEFLRRPSIFESSELVKSIVKANETKRVGAYVEAGCINAYDSTVSVSQLNRSLGNLRDYSLKAKGIVDELQSLMDKAGNALIMNPDDQLDMDSLGSEQEVIASRMLDAAGCASSMAVIYSMVKQDYTMQEKIVSSLNLKSSTSELDSYCKMWMLRPFIIDDIIHQALRQCSSVIQTAK</sequence>
<reference evidence="4" key="1">
    <citation type="journal article" date="2017" name="Nature">
        <title>The genome of Chenopodium quinoa.</title>
        <authorList>
            <person name="Jarvis D.E."/>
            <person name="Ho Y.S."/>
            <person name="Lightfoot D.J."/>
            <person name="Schmoeckel S.M."/>
            <person name="Li B."/>
            <person name="Borm T.J.A."/>
            <person name="Ohyanagi H."/>
            <person name="Mineta K."/>
            <person name="Michell C.T."/>
            <person name="Saber N."/>
            <person name="Kharbatia N.M."/>
            <person name="Rupper R.R."/>
            <person name="Sharp A.R."/>
            <person name="Dally N."/>
            <person name="Boughton B.A."/>
            <person name="Woo Y.H."/>
            <person name="Gao G."/>
            <person name="Schijlen E.G.W.M."/>
            <person name="Guo X."/>
            <person name="Momin A.A."/>
            <person name="Negrao S."/>
            <person name="Al-Babili S."/>
            <person name="Gehring C."/>
            <person name="Roessner U."/>
            <person name="Jung C."/>
            <person name="Murphy K."/>
            <person name="Arold S.T."/>
            <person name="Gojobori T."/>
            <person name="van der Linden C.G."/>
            <person name="van Loo E.N."/>
            <person name="Jellen E.N."/>
            <person name="Maughan P.J."/>
            <person name="Tester M."/>
        </authorList>
    </citation>
    <scope>NUCLEOTIDE SEQUENCE [LARGE SCALE GENOMIC DNA]</scope>
    <source>
        <strain evidence="4">cv. PI 614886</strain>
    </source>
</reference>
<dbReference type="Gramene" id="AUR62024067-RA">
    <property type="protein sequence ID" value="AUR62024067-RA:cds"/>
    <property type="gene ID" value="AUR62024067"/>
</dbReference>
<dbReference type="PANTHER" id="PTHR35305">
    <property type="entry name" value="FAD-BINDING PROTEIN"/>
    <property type="match status" value="1"/>
</dbReference>
<dbReference type="EnsemblPlants" id="AUR62024067-RA">
    <property type="protein sequence ID" value="AUR62024067-RA:cds"/>
    <property type="gene ID" value="AUR62024067"/>
</dbReference>
<reference evidence="4" key="2">
    <citation type="submission" date="2021-03" db="UniProtKB">
        <authorList>
            <consortium name="EnsemblPlants"/>
        </authorList>
    </citation>
    <scope>IDENTIFICATION</scope>
</reference>
<feature type="chain" id="PRO_5047118477" description="DUF7795 domain-containing protein" evidence="2">
    <location>
        <begin position="18"/>
        <end position="375"/>
    </location>
</feature>
<organism evidence="4 5">
    <name type="scientific">Chenopodium quinoa</name>
    <name type="common">Quinoa</name>
    <dbReference type="NCBI Taxonomy" id="63459"/>
    <lineage>
        <taxon>Eukaryota</taxon>
        <taxon>Viridiplantae</taxon>
        <taxon>Streptophyta</taxon>
        <taxon>Embryophyta</taxon>
        <taxon>Tracheophyta</taxon>
        <taxon>Spermatophyta</taxon>
        <taxon>Magnoliopsida</taxon>
        <taxon>eudicotyledons</taxon>
        <taxon>Gunneridae</taxon>
        <taxon>Pentapetalae</taxon>
        <taxon>Caryophyllales</taxon>
        <taxon>Chenopodiaceae</taxon>
        <taxon>Chenopodioideae</taxon>
        <taxon>Atripliceae</taxon>
        <taxon>Chenopodium</taxon>
    </lineage>
</organism>
<dbReference type="PANTHER" id="PTHR35305:SF2">
    <property type="entry name" value="FAD-BINDING PROTEIN"/>
    <property type="match status" value="1"/>
</dbReference>
<feature type="domain" description="DUF7795" evidence="3">
    <location>
        <begin position="161"/>
        <end position="279"/>
    </location>
</feature>
<dbReference type="Pfam" id="PF25071">
    <property type="entry name" value="DUF7795"/>
    <property type="match status" value="1"/>
</dbReference>
<feature type="transmembrane region" description="Helical" evidence="1">
    <location>
        <begin position="65"/>
        <end position="86"/>
    </location>
</feature>
<keyword evidence="1" id="KW-0472">Membrane</keyword>
<proteinExistence type="predicted"/>
<dbReference type="Proteomes" id="UP000596660">
    <property type="component" value="Unplaced"/>
</dbReference>
<feature type="signal peptide" evidence="2">
    <location>
        <begin position="1"/>
        <end position="17"/>
    </location>
</feature>
<evidence type="ECO:0000313" key="4">
    <source>
        <dbReference type="EnsemblPlants" id="AUR62024067-RA:cds"/>
    </source>
</evidence>
<evidence type="ECO:0000259" key="3">
    <source>
        <dbReference type="Pfam" id="PF25071"/>
    </source>
</evidence>
<dbReference type="InterPro" id="IPR056697">
    <property type="entry name" value="DUF7795"/>
</dbReference>
<accession>A0A803M6J4</accession>
<dbReference type="AlphaFoldDB" id="A0A803M6J4"/>
<evidence type="ECO:0000313" key="5">
    <source>
        <dbReference type="Proteomes" id="UP000596660"/>
    </source>
</evidence>
<keyword evidence="1" id="KW-0812">Transmembrane</keyword>